<feature type="region of interest" description="Disordered" evidence="1">
    <location>
        <begin position="31"/>
        <end position="93"/>
    </location>
</feature>
<keyword evidence="2" id="KW-0732">Signal</keyword>
<dbReference type="AlphaFoldDB" id="A0A285TI60"/>
<organism evidence="3 4">
    <name type="scientific">Stappia indica</name>
    <dbReference type="NCBI Taxonomy" id="538381"/>
    <lineage>
        <taxon>Bacteria</taxon>
        <taxon>Pseudomonadati</taxon>
        <taxon>Pseudomonadota</taxon>
        <taxon>Alphaproteobacteria</taxon>
        <taxon>Hyphomicrobiales</taxon>
        <taxon>Stappiaceae</taxon>
        <taxon>Stappia</taxon>
    </lineage>
</organism>
<dbReference type="EMBL" id="OBML01000011">
    <property type="protein sequence ID" value="SOC21669.1"/>
    <property type="molecule type" value="Genomic_DNA"/>
</dbReference>
<dbReference type="InterPro" id="IPR018759">
    <property type="entry name" value="BBP2_2"/>
</dbReference>
<evidence type="ECO:0000256" key="1">
    <source>
        <dbReference type="SAM" id="MobiDB-lite"/>
    </source>
</evidence>
<dbReference type="RefSeq" id="WP_176522141.1">
    <property type="nucleotide sequence ID" value="NZ_OBML01000011.1"/>
</dbReference>
<evidence type="ECO:0000313" key="3">
    <source>
        <dbReference type="EMBL" id="SOC21669.1"/>
    </source>
</evidence>
<accession>A0A285TI60</accession>
<name>A0A285TI60_9HYPH</name>
<dbReference type="Pfam" id="PF10082">
    <property type="entry name" value="BBP2_2"/>
    <property type="match status" value="1"/>
</dbReference>
<feature type="chain" id="PRO_5012108862" description="Outer membrane beta-barrel protein" evidence="2">
    <location>
        <begin position="23"/>
        <end position="514"/>
    </location>
</feature>
<gene>
    <name evidence="3" type="ORF">SAMN05421512_111138</name>
</gene>
<dbReference type="Proteomes" id="UP000219331">
    <property type="component" value="Unassembled WGS sequence"/>
</dbReference>
<dbReference type="STRING" id="538381.GCA_001696535_01711"/>
<evidence type="ECO:0000313" key="4">
    <source>
        <dbReference type="Proteomes" id="UP000219331"/>
    </source>
</evidence>
<sequence>MTRTAVSALAVMVLLSAQLPTAVRVQAQDAGMGSGAGSASGSGPLFGSAPLGASTDTGFDGEAEDGVDPLGREDGVSPQGRSGTRGTISEIGPGAGEEAQALTATGRAQPVQPFSERLRAVQRRSALAGGGRIANTAYAGDTTRDEPRGMRVGSFLLYPELFTGLGWSDNRAGDANGDSGATYRLAPSLRVQSDWSRHSLGINFRGSYTGYPDSSLKADPNVSSDALLRLEVGERSEIDVSASYGLSMQDRGTAESAGGDQEIHTLGGGLALRRDLGIVGAELRGEVDATYYQGTNGAVANRDRDNALFTATLRVDGNTGATVTPFAEASLLARRYTDACNNLALCEDRDSSGYGLRAGLAFDNGGKISGDIAVGWRSETLDDARLARLEGMTVDGSLVWSPTRLTTVTALANTSFAPSSLAGTPGSVAYSGDLRLAHGFSDALSGEVGVGYTWRDYTGLVLTEQEARATTALTWALTSNVALQGRYTFRRFVSSNTGSSYNSNTIEAGLRFRH</sequence>
<feature type="compositionally biased region" description="Low complexity" evidence="1">
    <location>
        <begin position="41"/>
        <end position="52"/>
    </location>
</feature>
<evidence type="ECO:0008006" key="5">
    <source>
        <dbReference type="Google" id="ProtNLM"/>
    </source>
</evidence>
<keyword evidence="4" id="KW-1185">Reference proteome</keyword>
<evidence type="ECO:0000256" key="2">
    <source>
        <dbReference type="SAM" id="SignalP"/>
    </source>
</evidence>
<proteinExistence type="predicted"/>
<feature type="signal peptide" evidence="2">
    <location>
        <begin position="1"/>
        <end position="22"/>
    </location>
</feature>
<reference evidence="3 4" key="1">
    <citation type="submission" date="2017-08" db="EMBL/GenBank/DDBJ databases">
        <authorList>
            <person name="de Groot N.N."/>
        </authorList>
    </citation>
    <scope>NUCLEOTIDE SEQUENCE [LARGE SCALE GENOMIC DNA]</scope>
    <source>
        <strain evidence="3 4">USBA 352</strain>
    </source>
</reference>
<protein>
    <recommendedName>
        <fullName evidence="5">Outer membrane beta-barrel protein</fullName>
    </recommendedName>
</protein>